<dbReference type="AlphaFoldDB" id="A0A8J9VXH1"/>
<name>A0A8J9VXH1_9NEOP</name>
<dbReference type="Proteomes" id="UP000838878">
    <property type="component" value="Chromosome 2"/>
</dbReference>
<accession>A0A8J9VXH1</accession>
<gene>
    <name evidence="2" type="ORF">BINO364_LOCUS7051</name>
</gene>
<feature type="compositionally biased region" description="Pro residues" evidence="1">
    <location>
        <begin position="37"/>
        <end position="57"/>
    </location>
</feature>
<evidence type="ECO:0000256" key="1">
    <source>
        <dbReference type="SAM" id="MobiDB-lite"/>
    </source>
</evidence>
<sequence length="68" mass="7063">MATLPGCDSATLEPTARALRTPSPLLLLTSCATLARLPPPTFTPRPSAPTTHGPPPRAKFNIPSSITS</sequence>
<feature type="non-terminal residue" evidence="2">
    <location>
        <position position="68"/>
    </location>
</feature>
<evidence type="ECO:0000313" key="3">
    <source>
        <dbReference type="Proteomes" id="UP000838878"/>
    </source>
</evidence>
<dbReference type="EMBL" id="OV170222">
    <property type="protein sequence ID" value="CAH0720882.1"/>
    <property type="molecule type" value="Genomic_DNA"/>
</dbReference>
<keyword evidence="3" id="KW-1185">Reference proteome</keyword>
<feature type="region of interest" description="Disordered" evidence="1">
    <location>
        <begin position="37"/>
        <end position="68"/>
    </location>
</feature>
<proteinExistence type="predicted"/>
<organism evidence="2 3">
    <name type="scientific">Brenthis ino</name>
    <name type="common">lesser marbled fritillary</name>
    <dbReference type="NCBI Taxonomy" id="405034"/>
    <lineage>
        <taxon>Eukaryota</taxon>
        <taxon>Metazoa</taxon>
        <taxon>Ecdysozoa</taxon>
        <taxon>Arthropoda</taxon>
        <taxon>Hexapoda</taxon>
        <taxon>Insecta</taxon>
        <taxon>Pterygota</taxon>
        <taxon>Neoptera</taxon>
        <taxon>Endopterygota</taxon>
        <taxon>Lepidoptera</taxon>
        <taxon>Glossata</taxon>
        <taxon>Ditrysia</taxon>
        <taxon>Papilionoidea</taxon>
        <taxon>Nymphalidae</taxon>
        <taxon>Heliconiinae</taxon>
        <taxon>Argynnini</taxon>
        <taxon>Brenthis</taxon>
    </lineage>
</organism>
<reference evidence="2" key="1">
    <citation type="submission" date="2021-12" db="EMBL/GenBank/DDBJ databases">
        <authorList>
            <person name="Martin H S."/>
        </authorList>
    </citation>
    <scope>NUCLEOTIDE SEQUENCE</scope>
</reference>
<evidence type="ECO:0000313" key="2">
    <source>
        <dbReference type="EMBL" id="CAH0720882.1"/>
    </source>
</evidence>
<protein>
    <submittedName>
        <fullName evidence="2">Uncharacterized protein</fullName>
    </submittedName>
</protein>